<feature type="compositionally biased region" description="Polar residues" evidence="1">
    <location>
        <begin position="622"/>
        <end position="631"/>
    </location>
</feature>
<feature type="compositionally biased region" description="Low complexity" evidence="1">
    <location>
        <begin position="46"/>
        <end position="58"/>
    </location>
</feature>
<dbReference type="OrthoDB" id="3064399at2759"/>
<evidence type="ECO:0000313" key="3">
    <source>
        <dbReference type="Proteomes" id="UP000799118"/>
    </source>
</evidence>
<feature type="compositionally biased region" description="Polar residues" evidence="1">
    <location>
        <begin position="1"/>
        <end position="10"/>
    </location>
</feature>
<feature type="compositionally biased region" description="Polar residues" evidence="1">
    <location>
        <begin position="603"/>
        <end position="613"/>
    </location>
</feature>
<evidence type="ECO:0000256" key="1">
    <source>
        <dbReference type="SAM" id="MobiDB-lite"/>
    </source>
</evidence>
<feature type="region of interest" description="Disordered" evidence="1">
    <location>
        <begin position="379"/>
        <end position="417"/>
    </location>
</feature>
<feature type="compositionally biased region" description="Polar residues" evidence="1">
    <location>
        <begin position="401"/>
        <end position="412"/>
    </location>
</feature>
<organism evidence="2 3">
    <name type="scientific">Gymnopus androsaceus JB14</name>
    <dbReference type="NCBI Taxonomy" id="1447944"/>
    <lineage>
        <taxon>Eukaryota</taxon>
        <taxon>Fungi</taxon>
        <taxon>Dikarya</taxon>
        <taxon>Basidiomycota</taxon>
        <taxon>Agaricomycotina</taxon>
        <taxon>Agaricomycetes</taxon>
        <taxon>Agaricomycetidae</taxon>
        <taxon>Agaricales</taxon>
        <taxon>Marasmiineae</taxon>
        <taxon>Omphalotaceae</taxon>
        <taxon>Gymnopus</taxon>
    </lineage>
</organism>
<dbReference type="AlphaFoldDB" id="A0A6A4HQZ3"/>
<dbReference type="EMBL" id="ML769469">
    <property type="protein sequence ID" value="KAE9399454.1"/>
    <property type="molecule type" value="Genomic_DNA"/>
</dbReference>
<feature type="region of interest" description="Disordered" evidence="1">
    <location>
        <begin position="567"/>
        <end position="643"/>
    </location>
</feature>
<feature type="region of interest" description="Disordered" evidence="1">
    <location>
        <begin position="1"/>
        <end position="61"/>
    </location>
</feature>
<reference evidence="2" key="1">
    <citation type="journal article" date="2019" name="Environ. Microbiol.">
        <title>Fungal ecological strategies reflected in gene transcription - a case study of two litter decomposers.</title>
        <authorList>
            <person name="Barbi F."/>
            <person name="Kohler A."/>
            <person name="Barry K."/>
            <person name="Baskaran P."/>
            <person name="Daum C."/>
            <person name="Fauchery L."/>
            <person name="Ihrmark K."/>
            <person name="Kuo A."/>
            <person name="LaButti K."/>
            <person name="Lipzen A."/>
            <person name="Morin E."/>
            <person name="Grigoriev I.V."/>
            <person name="Henrissat B."/>
            <person name="Lindahl B."/>
            <person name="Martin F."/>
        </authorList>
    </citation>
    <scope>NUCLEOTIDE SEQUENCE</scope>
    <source>
        <strain evidence="2">JB14</strain>
    </source>
</reference>
<protein>
    <submittedName>
        <fullName evidence="2">Uncharacterized protein</fullName>
    </submittedName>
</protein>
<gene>
    <name evidence="2" type="ORF">BT96DRAFT_993917</name>
</gene>
<feature type="region of interest" description="Disordered" evidence="1">
    <location>
        <begin position="230"/>
        <end position="257"/>
    </location>
</feature>
<evidence type="ECO:0000313" key="2">
    <source>
        <dbReference type="EMBL" id="KAE9399454.1"/>
    </source>
</evidence>
<keyword evidence="3" id="KW-1185">Reference proteome</keyword>
<accession>A0A6A4HQZ3</accession>
<feature type="compositionally biased region" description="Basic residues" evidence="1">
    <location>
        <begin position="385"/>
        <end position="397"/>
    </location>
</feature>
<feature type="compositionally biased region" description="Low complexity" evidence="1">
    <location>
        <begin position="578"/>
        <end position="602"/>
    </location>
</feature>
<name>A0A6A4HQZ3_9AGAR</name>
<proteinExistence type="predicted"/>
<sequence>MAEQTNQNAKSNEDQPMAGIQNAFSGNRNDGGPNPQFNPMGSGFMPQPQSQLPQSNSLRFPPALVSPTRAFQHKTKDFLLRLEPCVAAGYNPAAMSGPATSSYPLTSTFGQAPNSTIQPTTMGYYALTHILLAFADNDASFTAANQERVDHIRQAALGGNPAGGDVASLNRQIGEMNTNSALSERPTIASVTTTMRPGVTSNAEADLLRAEVSRLQTLNEELASQVPQVKSPAHLGKRKRTEDRATTSTAVASSQHEDAEMVNLSDVESVDIIVGDEAQPPSEDLPGRWYRTSEDFIVYGNDASDARRNEQMGLPVPHGGGPTISGRVWISPRPLTTSHWLIEDRYDQAVKKPVDQRNDVDRTAIANFSQPRFVEFAYGQSAKKDKGKGRKHTKKAKPSTGADQDPSSSATTRIRGRLLITGRAPRMPRGTPATERNRFLFLSTELFATPGLYASLIGSTGLTVASEVTVGRFLASDSRNATLDSVAAFYASQGVTILMGEDTAVFALEWITAFRSKDSLTANEARAMRDRVETLVSGGMIPAGLNENVWTANGLVSHPSIPMPGTMFFPAPPPPPSSGGLPYGSPLHPTASSSNSAGASGSLPTTASAQSEVSPALAQPEVPTTSAQSEVPPTAPMEGISGS</sequence>
<dbReference type="Proteomes" id="UP000799118">
    <property type="component" value="Unassembled WGS sequence"/>
</dbReference>